<reference evidence="2 3" key="1">
    <citation type="submission" date="2018-10" db="EMBL/GenBank/DDBJ databases">
        <title>Butyricimonas faecalis sp. nov., isolated from human faeces and emended description of the genus Butyricimonas.</title>
        <authorList>
            <person name="Le Roy T."/>
            <person name="Van der Smissen P."/>
            <person name="Paquot A."/>
            <person name="Delzenne N."/>
            <person name="Muccioli G."/>
            <person name="Collet J.-F."/>
            <person name="Cani P.D."/>
        </authorList>
    </citation>
    <scope>NUCLEOTIDE SEQUENCE [LARGE SCALE GENOMIC DNA]</scope>
    <source>
        <strain evidence="2 3">H184</strain>
    </source>
</reference>
<keyword evidence="2" id="KW-0808">Transferase</keyword>
<keyword evidence="3" id="KW-1185">Reference proteome</keyword>
<dbReference type="KEGG" id="buy:D8S85_11880"/>
<evidence type="ECO:0000259" key="1">
    <source>
        <dbReference type="Pfam" id="PF01965"/>
    </source>
</evidence>
<feature type="domain" description="DJ-1/PfpI" evidence="1">
    <location>
        <begin position="4"/>
        <end position="174"/>
    </location>
</feature>
<dbReference type="AlphaFoldDB" id="A0A3Q9ISZ0"/>
<dbReference type="PANTHER" id="PTHR48094">
    <property type="entry name" value="PROTEIN/NUCLEIC ACID DEGLYCASE DJ-1-RELATED"/>
    <property type="match status" value="1"/>
</dbReference>
<dbReference type="GO" id="GO:0005737">
    <property type="term" value="C:cytoplasm"/>
    <property type="evidence" value="ECO:0007669"/>
    <property type="project" value="TreeGrafter"/>
</dbReference>
<dbReference type="OrthoDB" id="6003696at2"/>
<dbReference type="Proteomes" id="UP000270673">
    <property type="component" value="Chromosome"/>
</dbReference>
<evidence type="ECO:0000313" key="2">
    <source>
        <dbReference type="EMBL" id="AZS30170.1"/>
    </source>
</evidence>
<gene>
    <name evidence="2" type="ORF">D8S85_11880</name>
</gene>
<dbReference type="CDD" id="cd03140">
    <property type="entry name" value="GATase1_PfpI_3"/>
    <property type="match status" value="1"/>
</dbReference>
<name>A0A3Q9ISZ0_9BACT</name>
<dbReference type="PANTHER" id="PTHR48094:SF19">
    <property type="entry name" value="DJ-1_PFPI DOMAIN-CONTAINING PROTEIN"/>
    <property type="match status" value="1"/>
</dbReference>
<organism evidence="2 3">
    <name type="scientific">Butyricimonas faecalis</name>
    <dbReference type="NCBI Taxonomy" id="2093856"/>
    <lineage>
        <taxon>Bacteria</taxon>
        <taxon>Pseudomonadati</taxon>
        <taxon>Bacteroidota</taxon>
        <taxon>Bacteroidia</taxon>
        <taxon>Bacteroidales</taxon>
        <taxon>Odoribacteraceae</taxon>
        <taxon>Butyricimonas</taxon>
    </lineage>
</organism>
<dbReference type="Pfam" id="PF01965">
    <property type="entry name" value="DJ-1_PfpI"/>
    <property type="match status" value="1"/>
</dbReference>
<protein>
    <submittedName>
        <fullName evidence="2">Glutamine amidotransferase</fullName>
    </submittedName>
</protein>
<dbReference type="Gene3D" id="3.40.50.880">
    <property type="match status" value="1"/>
</dbReference>
<keyword evidence="2" id="KW-0315">Glutamine amidotransferase</keyword>
<dbReference type="InterPro" id="IPR050325">
    <property type="entry name" value="Prot/Nucl_acid_deglycase"/>
</dbReference>
<dbReference type="GO" id="GO:0016740">
    <property type="term" value="F:transferase activity"/>
    <property type="evidence" value="ECO:0007669"/>
    <property type="project" value="UniProtKB-KW"/>
</dbReference>
<proteinExistence type="predicted"/>
<evidence type="ECO:0000313" key="3">
    <source>
        <dbReference type="Proteomes" id="UP000270673"/>
    </source>
</evidence>
<dbReference type="InterPro" id="IPR029062">
    <property type="entry name" value="Class_I_gatase-like"/>
</dbReference>
<accession>A0A3Q9ISZ0</accession>
<dbReference type="InterPro" id="IPR002818">
    <property type="entry name" value="DJ-1/PfpI"/>
</dbReference>
<dbReference type="SUPFAM" id="SSF52317">
    <property type="entry name" value="Class I glutamine amidotransferase-like"/>
    <property type="match status" value="1"/>
</dbReference>
<dbReference type="RefSeq" id="WP_106480814.1">
    <property type="nucleotide sequence ID" value="NZ_CP032819.1"/>
</dbReference>
<sequence>MDKKEIIFVLLNNFADWEGAYIATSLNMGVKPGSPIKYKVKTLSLSKEPITSIGGFRVLPDYDISDLPDDHVGLILIGGMNWFLPEAQPIAPLVEKAIAENKLVAGICNASVYLGMHGFLNHVKHTSNTLEYLKQNAGAQYTGEANYINDPAVRDNNIVTANGNAPLEFCREILYQLDAATPEIIEETYSFYKNEL</sequence>
<dbReference type="EMBL" id="CP032819">
    <property type="protein sequence ID" value="AZS30170.1"/>
    <property type="molecule type" value="Genomic_DNA"/>
</dbReference>